<protein>
    <submittedName>
        <fullName evidence="14">ABC transporter</fullName>
    </submittedName>
</protein>
<keyword evidence="8" id="KW-0067">ATP-binding</keyword>
<keyword evidence="2" id="KW-0963">Cytoplasm</keyword>
<gene>
    <name evidence="14" type="ORF">B5F17_11945</name>
</gene>
<comment type="similarity">
    <text evidence="1">Belongs to the ABC transporter superfamily. ABCF family. Translational throttle EttA subfamily.</text>
</comment>
<evidence type="ECO:0000256" key="10">
    <source>
        <dbReference type="ARBA" id="ARBA00022884"/>
    </source>
</evidence>
<evidence type="ECO:0000256" key="12">
    <source>
        <dbReference type="SAM" id="Coils"/>
    </source>
</evidence>
<dbReference type="Pfam" id="PF16326">
    <property type="entry name" value="ABC_tran_CTD"/>
    <property type="match status" value="1"/>
</dbReference>
<dbReference type="GO" id="GO:0000049">
    <property type="term" value="F:tRNA binding"/>
    <property type="evidence" value="ECO:0007669"/>
    <property type="project" value="UniProtKB-KW"/>
</dbReference>
<organism evidence="14 15">
    <name type="scientific">Butyricicoccus pullicaecorum</name>
    <dbReference type="NCBI Taxonomy" id="501571"/>
    <lineage>
        <taxon>Bacteria</taxon>
        <taxon>Bacillati</taxon>
        <taxon>Bacillota</taxon>
        <taxon>Clostridia</taxon>
        <taxon>Eubacteriales</taxon>
        <taxon>Butyricicoccaceae</taxon>
        <taxon>Butyricicoccus</taxon>
    </lineage>
</organism>
<dbReference type="PROSITE" id="PS50893">
    <property type="entry name" value="ABC_TRANSPORTER_2"/>
    <property type="match status" value="2"/>
</dbReference>
<dbReference type="Pfam" id="PF00005">
    <property type="entry name" value="ABC_tran"/>
    <property type="match status" value="2"/>
</dbReference>
<keyword evidence="7" id="KW-0378">Hydrolase</keyword>
<evidence type="ECO:0000256" key="1">
    <source>
        <dbReference type="ARBA" id="ARBA00005868"/>
    </source>
</evidence>
<dbReference type="PANTHER" id="PTHR42855:SF1">
    <property type="entry name" value="ABC TRANSPORTER DOMAIN-CONTAINING PROTEIN"/>
    <property type="match status" value="1"/>
</dbReference>
<dbReference type="InterPro" id="IPR003593">
    <property type="entry name" value="AAA+_ATPase"/>
</dbReference>
<evidence type="ECO:0000256" key="2">
    <source>
        <dbReference type="ARBA" id="ARBA00022490"/>
    </source>
</evidence>
<dbReference type="Gene3D" id="1.10.287.380">
    <property type="entry name" value="Valyl-tRNA synthetase, C-terminal domain"/>
    <property type="match status" value="1"/>
</dbReference>
<dbReference type="AlphaFoldDB" id="A0A1Y4LA63"/>
<dbReference type="GO" id="GO:0003677">
    <property type="term" value="F:DNA binding"/>
    <property type="evidence" value="ECO:0007669"/>
    <property type="project" value="InterPro"/>
</dbReference>
<dbReference type="CDD" id="cd03221">
    <property type="entry name" value="ABCF_EF-3"/>
    <property type="match status" value="2"/>
</dbReference>
<keyword evidence="3" id="KW-0820">tRNA-binding</keyword>
<keyword evidence="9" id="KW-0810">Translation regulation</keyword>
<evidence type="ECO:0000256" key="6">
    <source>
        <dbReference type="ARBA" id="ARBA00022741"/>
    </source>
</evidence>
<dbReference type="FunFam" id="3.40.50.300:FF:000183">
    <property type="entry name" value="ABC transporter ATP-binding protein yjjK"/>
    <property type="match status" value="1"/>
</dbReference>
<comment type="caution">
    <text evidence="14">The sequence shown here is derived from an EMBL/GenBank/DDBJ whole genome shotgun (WGS) entry which is preliminary data.</text>
</comment>
<accession>A0A1Y4LA63</accession>
<evidence type="ECO:0000259" key="13">
    <source>
        <dbReference type="PROSITE" id="PS50893"/>
    </source>
</evidence>
<dbReference type="InterPro" id="IPR032524">
    <property type="entry name" value="ABC_tran_C"/>
</dbReference>
<feature type="domain" description="ABC transporter" evidence="13">
    <location>
        <begin position="281"/>
        <end position="500"/>
    </location>
</feature>
<evidence type="ECO:0000256" key="9">
    <source>
        <dbReference type="ARBA" id="ARBA00022845"/>
    </source>
</evidence>
<keyword evidence="4" id="KW-0699">rRNA-binding</keyword>
<evidence type="ECO:0000256" key="7">
    <source>
        <dbReference type="ARBA" id="ARBA00022801"/>
    </source>
</evidence>
<dbReference type="SMART" id="SM00382">
    <property type="entry name" value="AAA"/>
    <property type="match status" value="2"/>
</dbReference>
<dbReference type="SUPFAM" id="SSF52540">
    <property type="entry name" value="P-loop containing nucleoside triphosphate hydrolases"/>
    <property type="match status" value="2"/>
</dbReference>
<proteinExistence type="inferred from homology"/>
<dbReference type="EMBL" id="NFKK01000018">
    <property type="protein sequence ID" value="OUP51691.1"/>
    <property type="molecule type" value="Genomic_DNA"/>
</dbReference>
<evidence type="ECO:0000313" key="14">
    <source>
        <dbReference type="EMBL" id="OUP51691.1"/>
    </source>
</evidence>
<dbReference type="GO" id="GO:0019843">
    <property type="term" value="F:rRNA binding"/>
    <property type="evidence" value="ECO:0007669"/>
    <property type="project" value="UniProtKB-KW"/>
</dbReference>
<reference evidence="15" key="1">
    <citation type="submission" date="2017-04" db="EMBL/GenBank/DDBJ databases">
        <title>Function of individual gut microbiota members based on whole genome sequencing of pure cultures obtained from chicken caecum.</title>
        <authorList>
            <person name="Medvecky M."/>
            <person name="Cejkova D."/>
            <person name="Polansky O."/>
            <person name="Karasova D."/>
            <person name="Kubasova T."/>
            <person name="Cizek A."/>
            <person name="Rychlik I."/>
        </authorList>
    </citation>
    <scope>NUCLEOTIDE SEQUENCE [LARGE SCALE GENOMIC DNA]</scope>
    <source>
        <strain evidence="15">An180</strain>
    </source>
</reference>
<keyword evidence="12" id="KW-0175">Coiled coil</keyword>
<dbReference type="InterPro" id="IPR017871">
    <property type="entry name" value="ABC_transporter-like_CS"/>
</dbReference>
<evidence type="ECO:0000313" key="15">
    <source>
        <dbReference type="Proteomes" id="UP000195897"/>
    </source>
</evidence>
<dbReference type="PANTHER" id="PTHR42855">
    <property type="entry name" value="ABC TRANSPORTER ATP-BINDING SUBUNIT"/>
    <property type="match status" value="1"/>
</dbReference>
<feature type="domain" description="ABC transporter" evidence="13">
    <location>
        <begin position="3"/>
        <end position="217"/>
    </location>
</feature>
<dbReference type="GO" id="GO:0006412">
    <property type="term" value="P:translation"/>
    <property type="evidence" value="ECO:0007669"/>
    <property type="project" value="UniProtKB-KW"/>
</dbReference>
<dbReference type="InterPro" id="IPR032781">
    <property type="entry name" value="ABC_tran_Xtn"/>
</dbReference>
<dbReference type="InterPro" id="IPR027417">
    <property type="entry name" value="P-loop_NTPase"/>
</dbReference>
<dbReference type="InterPro" id="IPR003439">
    <property type="entry name" value="ABC_transporter-like_ATP-bd"/>
</dbReference>
<keyword evidence="10" id="KW-0694">RNA-binding</keyword>
<evidence type="ECO:0000256" key="11">
    <source>
        <dbReference type="ARBA" id="ARBA00022917"/>
    </source>
</evidence>
<dbReference type="FunFam" id="3.40.50.300:FF:000011">
    <property type="entry name" value="Putative ABC transporter ATP-binding component"/>
    <property type="match status" value="1"/>
</dbReference>
<dbReference type="RefSeq" id="WP_087374144.1">
    <property type="nucleotide sequence ID" value="NZ_NFKK01000018.1"/>
</dbReference>
<evidence type="ECO:0000256" key="3">
    <source>
        <dbReference type="ARBA" id="ARBA00022555"/>
    </source>
</evidence>
<evidence type="ECO:0000256" key="4">
    <source>
        <dbReference type="ARBA" id="ARBA00022730"/>
    </source>
</evidence>
<dbReference type="InterPro" id="IPR037118">
    <property type="entry name" value="Val-tRNA_synth_C_sf"/>
</dbReference>
<dbReference type="GO" id="GO:0016887">
    <property type="term" value="F:ATP hydrolysis activity"/>
    <property type="evidence" value="ECO:0007669"/>
    <property type="project" value="InterPro"/>
</dbReference>
<keyword evidence="5" id="KW-0677">Repeat</keyword>
<dbReference type="Gene3D" id="3.40.50.300">
    <property type="entry name" value="P-loop containing nucleotide triphosphate hydrolases"/>
    <property type="match status" value="2"/>
</dbReference>
<dbReference type="GO" id="GO:0005524">
    <property type="term" value="F:ATP binding"/>
    <property type="evidence" value="ECO:0007669"/>
    <property type="project" value="UniProtKB-KW"/>
</dbReference>
<dbReference type="GO" id="GO:0006417">
    <property type="term" value="P:regulation of translation"/>
    <property type="evidence" value="ECO:0007669"/>
    <property type="project" value="UniProtKB-KW"/>
</dbReference>
<keyword evidence="6" id="KW-0547">Nucleotide-binding</keyword>
<evidence type="ECO:0000256" key="5">
    <source>
        <dbReference type="ARBA" id="ARBA00022737"/>
    </source>
</evidence>
<feature type="coiled-coil region" evidence="12">
    <location>
        <begin position="528"/>
        <end position="579"/>
    </location>
</feature>
<sequence>MLLAAEHIEKNYGMKRLIRDASLYLDTGDKVGIIGINGTGKSTLLRVLARAEEPDSGTVQVFPNVQVSYMPQNPDMDANATVLEQVFRDLPSEYRTVAEYEARTMLTRLGLNDHDQKIGTLSGGQRKRVALASALIHPSDLLILDEPTNHLDMEMAAWLEDYLIRFHGGLILITHDRYFLDRVVNRIVELEDGVLYSYEANYARYLELKAERLEMEQAGERKRQAILRREYQWIMRGARARGTKSRDRIERYEALRDQDAPVERERVQMSALSGRLGRKTIELAHVTKAYGGQTVISDFSYILSRDDRIGVVGVNGAGKTTLLNLIAGRVQPDSGTVETGQTVRLGVFSQEGRELDPNARVIDWIRDISNRIETPEGTFTASQMLEKFLFSGDLQHQFIGKLSGGEKRRLYLLSVLMEAPNVLLLDEPTNDLDVETLTILEDYLESFPGIVLAVSHDRYFLDKIAHSIFEVCRGGEVRQYTGNFSDYLDKRVPAEKAERVKTEKTEKAQKPVNKPQKLKFSFNEQREFDHIDEELEQLAAKIETCEQQIAGAANDYVKLQELLAQKEELERQQEYKMERWVYLNELAEKIAAQNEKA</sequence>
<dbReference type="Pfam" id="PF12848">
    <property type="entry name" value="ABC_tran_Xtn"/>
    <property type="match status" value="1"/>
</dbReference>
<keyword evidence="11" id="KW-0648">Protein biosynthesis</keyword>
<dbReference type="Proteomes" id="UP000195897">
    <property type="component" value="Unassembled WGS sequence"/>
</dbReference>
<name>A0A1Y4LA63_9FIRM</name>
<dbReference type="InterPro" id="IPR051309">
    <property type="entry name" value="ABCF_ATPase"/>
</dbReference>
<evidence type="ECO:0000256" key="8">
    <source>
        <dbReference type="ARBA" id="ARBA00022840"/>
    </source>
</evidence>
<dbReference type="PROSITE" id="PS00211">
    <property type="entry name" value="ABC_TRANSPORTER_1"/>
    <property type="match status" value="1"/>
</dbReference>